<reference evidence="8 9" key="1">
    <citation type="submission" date="2024-04" db="EMBL/GenBank/DDBJ databases">
        <title>The reference genome of an endangered Asteraceae, Deinandra increscens subsp. villosa, native to the Central Coast of California.</title>
        <authorList>
            <person name="Guilliams M."/>
            <person name="Hasenstab-Lehman K."/>
            <person name="Meyer R."/>
            <person name="Mcevoy S."/>
        </authorList>
    </citation>
    <scope>NUCLEOTIDE SEQUENCE [LARGE SCALE GENOMIC DNA]</scope>
    <source>
        <tissue evidence="8">Leaf</tissue>
    </source>
</reference>
<evidence type="ECO:0000256" key="3">
    <source>
        <dbReference type="ARBA" id="ARBA00022454"/>
    </source>
</evidence>
<feature type="chain" id="PRO_5043056391" evidence="7">
    <location>
        <begin position="24"/>
        <end position="105"/>
    </location>
</feature>
<evidence type="ECO:0000313" key="9">
    <source>
        <dbReference type="Proteomes" id="UP001408789"/>
    </source>
</evidence>
<comment type="subcellular location">
    <subcellularLocation>
        <location evidence="2">Chromosome</location>
    </subcellularLocation>
    <subcellularLocation>
        <location evidence="1">Nucleus</location>
    </subcellularLocation>
</comment>
<organism evidence="8 9">
    <name type="scientific">Deinandra increscens subsp. villosa</name>
    <dbReference type="NCBI Taxonomy" id="3103831"/>
    <lineage>
        <taxon>Eukaryota</taxon>
        <taxon>Viridiplantae</taxon>
        <taxon>Streptophyta</taxon>
        <taxon>Embryophyta</taxon>
        <taxon>Tracheophyta</taxon>
        <taxon>Spermatophyta</taxon>
        <taxon>Magnoliopsida</taxon>
        <taxon>eudicotyledons</taxon>
        <taxon>Gunneridae</taxon>
        <taxon>Pentapetalae</taxon>
        <taxon>asterids</taxon>
        <taxon>campanulids</taxon>
        <taxon>Asterales</taxon>
        <taxon>Asteraceae</taxon>
        <taxon>Asteroideae</taxon>
        <taxon>Heliantheae alliance</taxon>
        <taxon>Madieae</taxon>
        <taxon>Madiinae</taxon>
        <taxon>Deinandra</taxon>
    </lineage>
</organism>
<evidence type="ECO:0000256" key="1">
    <source>
        <dbReference type="ARBA" id="ARBA00004123"/>
    </source>
</evidence>
<evidence type="ECO:0000256" key="4">
    <source>
        <dbReference type="ARBA" id="ARBA00023125"/>
    </source>
</evidence>
<evidence type="ECO:0000256" key="2">
    <source>
        <dbReference type="ARBA" id="ARBA00004286"/>
    </source>
</evidence>
<protein>
    <submittedName>
        <fullName evidence="8">Uncharacterized protein</fullName>
    </submittedName>
</protein>
<keyword evidence="3" id="KW-0158">Chromosome</keyword>
<dbReference type="GO" id="GO:0005634">
    <property type="term" value="C:nucleus"/>
    <property type="evidence" value="ECO:0007669"/>
    <property type="project" value="UniProtKB-SubCell"/>
</dbReference>
<comment type="caution">
    <text evidence="8">The sequence shown here is derived from an EMBL/GenBank/DDBJ whole genome shotgun (WGS) entry which is preliminary data.</text>
</comment>
<dbReference type="InterPro" id="IPR044597">
    <property type="entry name" value="SMH1-6"/>
</dbReference>
<feature type="signal peptide" evidence="7">
    <location>
        <begin position="1"/>
        <end position="23"/>
    </location>
</feature>
<sequence>MKLQLDAALACFISLICIQLIIACTDEITVPTKGRIDLELKEMRNMTLQEAAAAAAQAVAEAEVTIAEVEEASREAETAEADAEVAQAFAKAAMKTLKERTTQRW</sequence>
<dbReference type="PROSITE" id="PS51257">
    <property type="entry name" value="PROKAR_LIPOPROTEIN"/>
    <property type="match status" value="1"/>
</dbReference>
<dbReference type="Proteomes" id="UP001408789">
    <property type="component" value="Unassembled WGS sequence"/>
</dbReference>
<feature type="coiled-coil region" evidence="6">
    <location>
        <begin position="52"/>
        <end position="89"/>
    </location>
</feature>
<dbReference type="EMBL" id="JBCNJP010000003">
    <property type="protein sequence ID" value="KAK9080187.1"/>
    <property type="molecule type" value="Genomic_DNA"/>
</dbReference>
<gene>
    <name evidence="8" type="ORF">SSX86_001862</name>
</gene>
<accession>A0AAP0HD22</accession>
<keyword evidence="6" id="KW-0175">Coiled coil</keyword>
<evidence type="ECO:0000313" key="8">
    <source>
        <dbReference type="EMBL" id="KAK9080187.1"/>
    </source>
</evidence>
<keyword evidence="7" id="KW-0732">Signal</keyword>
<dbReference type="GO" id="GO:0005694">
    <property type="term" value="C:chromosome"/>
    <property type="evidence" value="ECO:0007669"/>
    <property type="project" value="UniProtKB-SubCell"/>
</dbReference>
<keyword evidence="5" id="KW-0539">Nucleus</keyword>
<keyword evidence="9" id="KW-1185">Reference proteome</keyword>
<dbReference type="PANTHER" id="PTHR46267:SF8">
    <property type="entry name" value="TELOMERE REPEAT-BINDING FACTOR 1"/>
    <property type="match status" value="1"/>
</dbReference>
<dbReference type="PANTHER" id="PTHR46267">
    <property type="entry name" value="SINGLE MYB HISTONE 4"/>
    <property type="match status" value="1"/>
</dbReference>
<proteinExistence type="predicted"/>
<keyword evidence="4" id="KW-0238">DNA-binding</keyword>
<evidence type="ECO:0000256" key="6">
    <source>
        <dbReference type="SAM" id="Coils"/>
    </source>
</evidence>
<evidence type="ECO:0000256" key="5">
    <source>
        <dbReference type="ARBA" id="ARBA00023242"/>
    </source>
</evidence>
<dbReference type="AlphaFoldDB" id="A0AAP0HD22"/>
<name>A0AAP0HD22_9ASTR</name>
<evidence type="ECO:0000256" key="7">
    <source>
        <dbReference type="SAM" id="SignalP"/>
    </source>
</evidence>
<dbReference type="GO" id="GO:0003691">
    <property type="term" value="F:double-stranded telomeric DNA binding"/>
    <property type="evidence" value="ECO:0007669"/>
    <property type="project" value="InterPro"/>
</dbReference>